<dbReference type="Pfam" id="PF07714">
    <property type="entry name" value="PK_Tyr_Ser-Thr"/>
    <property type="match status" value="1"/>
</dbReference>
<dbReference type="PROSITE" id="PS50011">
    <property type="entry name" value="PROTEIN_KINASE_DOM"/>
    <property type="match status" value="1"/>
</dbReference>
<keyword evidence="5 7" id="KW-0418">Kinase</keyword>
<dbReference type="EMBL" id="CASHTH010002655">
    <property type="protein sequence ID" value="CAI8033289.1"/>
    <property type="molecule type" value="Genomic_DNA"/>
</dbReference>
<dbReference type="InterPro" id="IPR011009">
    <property type="entry name" value="Kinase-like_dom_sf"/>
</dbReference>
<feature type="domain" description="Protein kinase" evidence="6">
    <location>
        <begin position="1"/>
        <end position="107"/>
    </location>
</feature>
<proteinExistence type="predicted"/>
<dbReference type="GO" id="GO:0005737">
    <property type="term" value="C:cytoplasm"/>
    <property type="evidence" value="ECO:0007669"/>
    <property type="project" value="UniProtKB-SubCell"/>
</dbReference>
<sequence length="116" mass="13255">MMTCTIVGTPIHMAPELFGGSYDNSVDIYAFGILFWYICANDTKLPGAFDACQNKEQLWTSVRKGLRPERLPRFDTDCWELMCSCWLGESIQRPLIGDVALRLHLIMKRIGRTPLK</sequence>
<comment type="subcellular location">
    <subcellularLocation>
        <location evidence="1">Cytoplasm</location>
    </subcellularLocation>
</comment>
<gene>
    <name evidence="7" type="ORF">GBAR_LOCUS18774</name>
</gene>
<evidence type="ECO:0000259" key="6">
    <source>
        <dbReference type="PROSITE" id="PS50011"/>
    </source>
</evidence>
<keyword evidence="2" id="KW-0963">Cytoplasm</keyword>
<dbReference type="GO" id="GO:0070374">
    <property type="term" value="P:positive regulation of ERK1 and ERK2 cascade"/>
    <property type="evidence" value="ECO:0007669"/>
    <property type="project" value="TreeGrafter"/>
</dbReference>
<evidence type="ECO:0000256" key="2">
    <source>
        <dbReference type="ARBA" id="ARBA00022490"/>
    </source>
</evidence>
<dbReference type="GO" id="GO:0004674">
    <property type="term" value="F:protein serine/threonine kinase activity"/>
    <property type="evidence" value="ECO:0007669"/>
    <property type="project" value="UniProtKB-KW"/>
</dbReference>
<evidence type="ECO:0000256" key="4">
    <source>
        <dbReference type="ARBA" id="ARBA00022679"/>
    </source>
</evidence>
<dbReference type="GO" id="GO:0005524">
    <property type="term" value="F:ATP binding"/>
    <property type="evidence" value="ECO:0007669"/>
    <property type="project" value="InterPro"/>
</dbReference>
<dbReference type="InterPro" id="IPR001245">
    <property type="entry name" value="Ser-Thr/Tyr_kinase_cat_dom"/>
</dbReference>
<dbReference type="InterPro" id="IPR000719">
    <property type="entry name" value="Prot_kinase_dom"/>
</dbReference>
<organism evidence="7 8">
    <name type="scientific">Geodia barretti</name>
    <name type="common">Barrett's horny sponge</name>
    <dbReference type="NCBI Taxonomy" id="519541"/>
    <lineage>
        <taxon>Eukaryota</taxon>
        <taxon>Metazoa</taxon>
        <taxon>Porifera</taxon>
        <taxon>Demospongiae</taxon>
        <taxon>Heteroscleromorpha</taxon>
        <taxon>Tetractinellida</taxon>
        <taxon>Astrophorina</taxon>
        <taxon>Geodiidae</taxon>
        <taxon>Geodia</taxon>
    </lineage>
</organism>
<evidence type="ECO:0000313" key="7">
    <source>
        <dbReference type="EMBL" id="CAI8033289.1"/>
    </source>
</evidence>
<evidence type="ECO:0000256" key="5">
    <source>
        <dbReference type="ARBA" id="ARBA00022777"/>
    </source>
</evidence>
<comment type="caution">
    <text evidence="7">The sequence shown here is derived from an EMBL/GenBank/DDBJ whole genome shotgun (WGS) entry which is preliminary data.</text>
</comment>
<evidence type="ECO:0000256" key="3">
    <source>
        <dbReference type="ARBA" id="ARBA00022527"/>
    </source>
</evidence>
<protein>
    <submittedName>
        <fullName evidence="7">Dual serine/threonine and tyrosine protein kinase</fullName>
    </submittedName>
</protein>
<dbReference type="InterPro" id="IPR051302">
    <property type="entry name" value="Dual_SerThr-Tyr_Kinase"/>
</dbReference>
<keyword evidence="4" id="KW-0808">Transferase</keyword>
<keyword evidence="8" id="KW-1185">Reference proteome</keyword>
<dbReference type="PANTHER" id="PTHR46392">
    <property type="entry name" value="DUAL SERINE/THREONINE AND TYROSINE PROTEIN KINASE"/>
    <property type="match status" value="1"/>
</dbReference>
<dbReference type="SUPFAM" id="SSF56112">
    <property type="entry name" value="Protein kinase-like (PK-like)"/>
    <property type="match status" value="1"/>
</dbReference>
<dbReference type="Proteomes" id="UP001174909">
    <property type="component" value="Unassembled WGS sequence"/>
</dbReference>
<accession>A0AA35SPM3</accession>
<name>A0AA35SPM3_GEOBA</name>
<keyword evidence="3" id="KW-0723">Serine/threonine-protein kinase</keyword>
<reference evidence="7" key="1">
    <citation type="submission" date="2023-03" db="EMBL/GenBank/DDBJ databases">
        <authorList>
            <person name="Steffen K."/>
            <person name="Cardenas P."/>
        </authorList>
    </citation>
    <scope>NUCLEOTIDE SEQUENCE</scope>
</reference>
<dbReference type="GO" id="GO:0044344">
    <property type="term" value="P:cellular response to fibroblast growth factor stimulus"/>
    <property type="evidence" value="ECO:0007669"/>
    <property type="project" value="TreeGrafter"/>
</dbReference>
<evidence type="ECO:0000313" key="8">
    <source>
        <dbReference type="Proteomes" id="UP001174909"/>
    </source>
</evidence>
<dbReference type="GO" id="GO:0043066">
    <property type="term" value="P:negative regulation of apoptotic process"/>
    <property type="evidence" value="ECO:0007669"/>
    <property type="project" value="TreeGrafter"/>
</dbReference>
<dbReference type="Gene3D" id="1.10.510.10">
    <property type="entry name" value="Transferase(Phosphotransferase) domain 1"/>
    <property type="match status" value="1"/>
</dbReference>
<dbReference type="PANTHER" id="PTHR46392:SF1">
    <property type="entry name" value="DUAL SERINE_THREONINE AND TYROSINE PROTEIN KINASE"/>
    <property type="match status" value="1"/>
</dbReference>
<dbReference type="AlphaFoldDB" id="A0AA35SPM3"/>
<evidence type="ECO:0000256" key="1">
    <source>
        <dbReference type="ARBA" id="ARBA00004496"/>
    </source>
</evidence>
<dbReference type="GO" id="GO:0045743">
    <property type="term" value="P:positive regulation of fibroblast growth factor receptor signaling pathway"/>
    <property type="evidence" value="ECO:0007669"/>
    <property type="project" value="TreeGrafter"/>
</dbReference>